<evidence type="ECO:0000256" key="10">
    <source>
        <dbReference type="ARBA" id="ARBA00023209"/>
    </source>
</evidence>
<dbReference type="Gene3D" id="2.60.200.40">
    <property type="match status" value="1"/>
</dbReference>
<protein>
    <submittedName>
        <fullName evidence="13">Lipid kinase</fullName>
        <ecNumber evidence="13">2.7.1.-</ecNumber>
    </submittedName>
</protein>
<evidence type="ECO:0000256" key="3">
    <source>
        <dbReference type="ARBA" id="ARBA00022679"/>
    </source>
</evidence>
<dbReference type="EC" id="2.7.1.-" evidence="13"/>
<dbReference type="PROSITE" id="PS50146">
    <property type="entry name" value="DAGK"/>
    <property type="match status" value="1"/>
</dbReference>
<keyword evidence="3 13" id="KW-0808">Transferase</keyword>
<feature type="domain" description="DAGKc" evidence="12">
    <location>
        <begin position="6"/>
        <end position="133"/>
    </location>
</feature>
<dbReference type="GO" id="GO:0016301">
    <property type="term" value="F:kinase activity"/>
    <property type="evidence" value="ECO:0007669"/>
    <property type="project" value="UniProtKB-KW"/>
</dbReference>
<evidence type="ECO:0000259" key="12">
    <source>
        <dbReference type="PROSITE" id="PS50146"/>
    </source>
</evidence>
<evidence type="ECO:0000256" key="2">
    <source>
        <dbReference type="ARBA" id="ARBA00022516"/>
    </source>
</evidence>
<dbReference type="SMART" id="SM00046">
    <property type="entry name" value="DAGKc"/>
    <property type="match status" value="1"/>
</dbReference>
<keyword evidence="2" id="KW-0444">Lipid biosynthesis</keyword>
<dbReference type="Pfam" id="PF00781">
    <property type="entry name" value="DAGK_cat"/>
    <property type="match status" value="1"/>
</dbReference>
<dbReference type="InterPro" id="IPR017438">
    <property type="entry name" value="ATP-NAD_kinase_N"/>
</dbReference>
<dbReference type="Gene3D" id="3.40.50.10330">
    <property type="entry name" value="Probable inorganic polyphosphate/atp-NAD kinase, domain 1"/>
    <property type="match status" value="1"/>
</dbReference>
<keyword evidence="7" id="KW-0067">ATP-binding</keyword>
<keyword evidence="11" id="KW-1208">Phospholipid metabolism</keyword>
<evidence type="ECO:0000313" key="13">
    <source>
        <dbReference type="EMBL" id="UYQ71451.1"/>
    </source>
</evidence>
<evidence type="ECO:0000256" key="11">
    <source>
        <dbReference type="ARBA" id="ARBA00023264"/>
    </source>
</evidence>
<keyword evidence="8" id="KW-0460">Magnesium</keyword>
<reference evidence="13" key="1">
    <citation type="submission" date="2022-10" db="EMBL/GenBank/DDBJ databases">
        <title>YIM 151497 complete genome.</title>
        <authorList>
            <person name="Chen X."/>
        </authorList>
    </citation>
    <scope>NUCLEOTIDE SEQUENCE</scope>
    <source>
        <strain evidence="13">YIM 151497</strain>
    </source>
</reference>
<organism evidence="13 14">
    <name type="scientific">Pelagibacterium flavum</name>
    <dbReference type="NCBI Taxonomy" id="2984530"/>
    <lineage>
        <taxon>Bacteria</taxon>
        <taxon>Pseudomonadati</taxon>
        <taxon>Pseudomonadota</taxon>
        <taxon>Alphaproteobacteria</taxon>
        <taxon>Hyphomicrobiales</taxon>
        <taxon>Devosiaceae</taxon>
        <taxon>Pelagibacterium</taxon>
    </lineage>
</organism>
<dbReference type="InterPro" id="IPR045540">
    <property type="entry name" value="YegS/DAGK_C"/>
</dbReference>
<dbReference type="Pfam" id="PF19279">
    <property type="entry name" value="YegS_C"/>
    <property type="match status" value="1"/>
</dbReference>
<comment type="cofactor">
    <cofactor evidence="1">
        <name>Mg(2+)</name>
        <dbReference type="ChEBI" id="CHEBI:18420"/>
    </cofactor>
</comment>
<evidence type="ECO:0000256" key="1">
    <source>
        <dbReference type="ARBA" id="ARBA00001946"/>
    </source>
</evidence>
<evidence type="ECO:0000256" key="4">
    <source>
        <dbReference type="ARBA" id="ARBA00022723"/>
    </source>
</evidence>
<dbReference type="SUPFAM" id="SSF111331">
    <property type="entry name" value="NAD kinase/diacylglycerol kinase-like"/>
    <property type="match status" value="1"/>
</dbReference>
<keyword evidence="6 13" id="KW-0418">Kinase</keyword>
<keyword evidence="4" id="KW-0479">Metal-binding</keyword>
<evidence type="ECO:0000256" key="5">
    <source>
        <dbReference type="ARBA" id="ARBA00022741"/>
    </source>
</evidence>
<dbReference type="InterPro" id="IPR001206">
    <property type="entry name" value="Diacylglycerol_kinase_cat_dom"/>
</dbReference>
<dbReference type="RefSeq" id="WP_264225103.1">
    <property type="nucleotide sequence ID" value="NZ_CP107716.1"/>
</dbReference>
<evidence type="ECO:0000313" key="14">
    <source>
        <dbReference type="Proteomes" id="UP001163882"/>
    </source>
</evidence>
<proteinExistence type="predicted"/>
<keyword evidence="5" id="KW-0547">Nucleotide-binding</keyword>
<sequence>MSPVPPKIRRALMLVNPNARRGSEAVEPIAKRLRFLGLEVVIERFQSPEELAADIARRRHEVDLVIVCGGDGTMNAAAPAVIETGLPMGIIPMGTANDLARTLHIPENFATAADIIAAGHTRTIDVGLVNGRPFFNVASIGLSAELANKLDKGTKRRWGKLGYAMTALKIASTAHPFHAEIVSSSGTSKVKTLQVAVGNGRYYGGGTVVEADATIDDGTLDLYSLEARDVWQLVTMLGAFRRGTHGTWREVRTEKCVAFELRTAQPMDVNVDGDIITKTPARFEIRPKAITVFVPEGNAAA</sequence>
<dbReference type="NCBIfam" id="TIGR00147">
    <property type="entry name" value="YegS/Rv2252/BmrU family lipid kinase"/>
    <property type="match status" value="1"/>
</dbReference>
<dbReference type="PANTHER" id="PTHR12358">
    <property type="entry name" value="SPHINGOSINE KINASE"/>
    <property type="match status" value="1"/>
</dbReference>
<keyword evidence="10" id="KW-0594">Phospholipid biosynthesis</keyword>
<evidence type="ECO:0000256" key="6">
    <source>
        <dbReference type="ARBA" id="ARBA00022777"/>
    </source>
</evidence>
<gene>
    <name evidence="13" type="ORF">OF122_15565</name>
</gene>
<keyword evidence="14" id="KW-1185">Reference proteome</keyword>
<evidence type="ECO:0000256" key="9">
    <source>
        <dbReference type="ARBA" id="ARBA00023098"/>
    </source>
</evidence>
<evidence type="ECO:0000256" key="8">
    <source>
        <dbReference type="ARBA" id="ARBA00022842"/>
    </source>
</evidence>
<dbReference type="EMBL" id="CP107716">
    <property type="protein sequence ID" value="UYQ71451.1"/>
    <property type="molecule type" value="Genomic_DNA"/>
</dbReference>
<dbReference type="PANTHER" id="PTHR12358:SF106">
    <property type="entry name" value="LIPID KINASE YEGS"/>
    <property type="match status" value="1"/>
</dbReference>
<accession>A0ABY6ILI7</accession>
<dbReference type="Proteomes" id="UP001163882">
    <property type="component" value="Chromosome"/>
</dbReference>
<dbReference type="InterPro" id="IPR050187">
    <property type="entry name" value="Lipid_Phosphate_FormReg"/>
</dbReference>
<name>A0ABY6ILI7_9HYPH</name>
<dbReference type="InterPro" id="IPR016064">
    <property type="entry name" value="NAD/diacylglycerol_kinase_sf"/>
</dbReference>
<evidence type="ECO:0000256" key="7">
    <source>
        <dbReference type="ARBA" id="ARBA00022840"/>
    </source>
</evidence>
<dbReference type="InterPro" id="IPR005218">
    <property type="entry name" value="Diacylglycerol/lipid_kinase"/>
</dbReference>
<dbReference type="NCBIfam" id="NF009604">
    <property type="entry name" value="PRK13057.1"/>
    <property type="match status" value="1"/>
</dbReference>
<keyword evidence="9" id="KW-0443">Lipid metabolism</keyword>